<keyword evidence="4" id="KW-0269">Exonuclease</keyword>
<evidence type="ECO:0000256" key="5">
    <source>
        <dbReference type="SAM" id="MobiDB-lite"/>
    </source>
</evidence>
<dbReference type="Proteomes" id="UP001175000">
    <property type="component" value="Unassembled WGS sequence"/>
</dbReference>
<dbReference type="SMART" id="SM00479">
    <property type="entry name" value="EXOIII"/>
    <property type="match status" value="1"/>
</dbReference>
<gene>
    <name evidence="7" type="ORF">B0T14DRAFT_203151</name>
</gene>
<feature type="compositionally biased region" description="Polar residues" evidence="5">
    <location>
        <begin position="39"/>
        <end position="54"/>
    </location>
</feature>
<feature type="region of interest" description="Disordered" evidence="5">
    <location>
        <begin position="428"/>
        <end position="455"/>
    </location>
</feature>
<keyword evidence="3" id="KW-0378">Hydrolase</keyword>
<evidence type="ECO:0000256" key="2">
    <source>
        <dbReference type="ARBA" id="ARBA00022722"/>
    </source>
</evidence>
<evidence type="ECO:0000313" key="8">
    <source>
        <dbReference type="Proteomes" id="UP001175000"/>
    </source>
</evidence>
<comment type="similarity">
    <text evidence="1">Belongs to the REXO1/REXO3 family.</text>
</comment>
<feature type="compositionally biased region" description="Low complexity" evidence="5">
    <location>
        <begin position="205"/>
        <end position="218"/>
    </location>
</feature>
<dbReference type="InterPro" id="IPR013520">
    <property type="entry name" value="Ribonucl_H"/>
</dbReference>
<dbReference type="GO" id="GO:0005634">
    <property type="term" value="C:nucleus"/>
    <property type="evidence" value="ECO:0007669"/>
    <property type="project" value="TreeGrafter"/>
</dbReference>
<dbReference type="PANTHER" id="PTHR12801:SF112">
    <property type="entry name" value="RNA EXONUCLEASE 3"/>
    <property type="match status" value="1"/>
</dbReference>
<dbReference type="GO" id="GO:0003676">
    <property type="term" value="F:nucleic acid binding"/>
    <property type="evidence" value="ECO:0007669"/>
    <property type="project" value="InterPro"/>
</dbReference>
<dbReference type="InterPro" id="IPR012337">
    <property type="entry name" value="RNaseH-like_sf"/>
</dbReference>
<evidence type="ECO:0000256" key="3">
    <source>
        <dbReference type="ARBA" id="ARBA00022801"/>
    </source>
</evidence>
<keyword evidence="8" id="KW-1185">Reference proteome</keyword>
<sequence length="743" mass="80690">MDVMDAVLRNFKSIPCPARDKCTTVGCQFQHSWDKSLTADGTSESPSRGQNASRGQEGGSGSGFDESQDADGPRKRIKVASGQDGVLSQSQPLTTTKPISPPPLKRKLPETYSAPTASSETIKNQQTITRPSAASPVTSSDHRTSSAVSSGNYFDSLASSTTSVGTPKPHSIAKPTSTAHPPASLVTGGKNLFASPIASVSAIHSPKSSTSTKSITPPEADRPGRVPKKAAARAPESLNPRHLKPAPAPHEFRHSVLKLLHDQFARLNNELKKSSDANDKKLALSEQELIWLALDKEEKLAKGQQTVYKNLIKNLVIVHKKYTVSDWKKVLIEENMQKQKVLDAASGKLGPKNGAPIQINTGLDSFQEVKILKHLVTPVDKLAKYGYVPVPPTAEEIAKARAGEEAAQGWEQCDRCQSRFQVFPGRKEDGSLTSGGQCQHHPGRPYFKERSVGQTGPSERRYRCCDGAMGEPGCTKGTTHVFKVNAPSRLAALIPFVETPPNEDVPKCRAVCFDCEMGYTSRGMELIRLTATRFPDGSELLDVLVHPVGEILDLNSKYSGVLPEHIRNAVNVDDPLEARRIIKEHEEAEKARGVAQEGEDGNEGRTMKKRMQIVSSPAVARALLFSVIAPDTPLLGHGLENDLNAMRMVHPTIIDTILLYPHSKGLPLRNGLRALVRHHLNKEIQVEQVGVVGHDSGEDARAAGDLVRLKVAQKWKAMVREGWSLVDGEIVPPPAGRKRSASE</sequence>
<dbReference type="InterPro" id="IPR036397">
    <property type="entry name" value="RNaseH_sf"/>
</dbReference>
<dbReference type="GO" id="GO:0004527">
    <property type="term" value="F:exonuclease activity"/>
    <property type="evidence" value="ECO:0007669"/>
    <property type="project" value="UniProtKB-KW"/>
</dbReference>
<accession>A0AA39WPZ8</accession>
<name>A0AA39WPZ8_9PEZI</name>
<dbReference type="InterPro" id="IPR034922">
    <property type="entry name" value="REX1-like_exo"/>
</dbReference>
<evidence type="ECO:0000256" key="4">
    <source>
        <dbReference type="ARBA" id="ARBA00022839"/>
    </source>
</evidence>
<protein>
    <recommendedName>
        <fullName evidence="6">Exonuclease domain-containing protein</fullName>
    </recommendedName>
</protein>
<reference evidence="7" key="1">
    <citation type="submission" date="2023-06" db="EMBL/GenBank/DDBJ databases">
        <title>Genome-scale phylogeny and comparative genomics of the fungal order Sordariales.</title>
        <authorList>
            <consortium name="Lawrence Berkeley National Laboratory"/>
            <person name="Hensen N."/>
            <person name="Bonometti L."/>
            <person name="Westerberg I."/>
            <person name="Brannstrom I.O."/>
            <person name="Guillou S."/>
            <person name="Cros-Aarteil S."/>
            <person name="Calhoun S."/>
            <person name="Haridas S."/>
            <person name="Kuo A."/>
            <person name="Mondo S."/>
            <person name="Pangilinan J."/>
            <person name="Riley R."/>
            <person name="Labutti K."/>
            <person name="Andreopoulos B."/>
            <person name="Lipzen A."/>
            <person name="Chen C."/>
            <person name="Yanf M."/>
            <person name="Daum C."/>
            <person name="Ng V."/>
            <person name="Clum A."/>
            <person name="Steindorff A."/>
            <person name="Ohm R."/>
            <person name="Martin F."/>
            <person name="Silar P."/>
            <person name="Natvig D."/>
            <person name="Lalanne C."/>
            <person name="Gautier V."/>
            <person name="Ament-Velasquez S.L."/>
            <person name="Kruys A."/>
            <person name="Hutchinson M.I."/>
            <person name="Powell A.J."/>
            <person name="Barry K."/>
            <person name="Miller A.N."/>
            <person name="Grigoriev I.V."/>
            <person name="Debuchy R."/>
            <person name="Gladieux P."/>
            <person name="Thoren M.H."/>
            <person name="Johannesson H."/>
        </authorList>
    </citation>
    <scope>NUCLEOTIDE SEQUENCE</scope>
    <source>
        <strain evidence="7">CBS 606.72</strain>
    </source>
</reference>
<dbReference type="InterPro" id="IPR047021">
    <property type="entry name" value="REXO1/3/4-like"/>
</dbReference>
<feature type="domain" description="Exonuclease" evidence="6">
    <location>
        <begin position="509"/>
        <end position="716"/>
    </location>
</feature>
<dbReference type="PANTHER" id="PTHR12801">
    <property type="entry name" value="RNA EXONUCLEASE REXO1 / RECO3 FAMILY MEMBER-RELATED"/>
    <property type="match status" value="1"/>
</dbReference>
<dbReference type="CDD" id="cd06145">
    <property type="entry name" value="REX1_like"/>
    <property type="match status" value="1"/>
</dbReference>
<dbReference type="Gene3D" id="3.30.420.10">
    <property type="entry name" value="Ribonuclease H-like superfamily/Ribonuclease H"/>
    <property type="match status" value="1"/>
</dbReference>
<feature type="region of interest" description="Disordered" evidence="5">
    <location>
        <begin position="202"/>
        <end position="248"/>
    </location>
</feature>
<keyword evidence="2" id="KW-0540">Nuclease</keyword>
<feature type="compositionally biased region" description="Polar residues" evidence="5">
    <location>
        <begin position="86"/>
        <end position="98"/>
    </location>
</feature>
<organism evidence="7 8">
    <name type="scientific">Immersiella caudata</name>
    <dbReference type="NCBI Taxonomy" id="314043"/>
    <lineage>
        <taxon>Eukaryota</taxon>
        <taxon>Fungi</taxon>
        <taxon>Dikarya</taxon>
        <taxon>Ascomycota</taxon>
        <taxon>Pezizomycotina</taxon>
        <taxon>Sordariomycetes</taxon>
        <taxon>Sordariomycetidae</taxon>
        <taxon>Sordariales</taxon>
        <taxon>Lasiosphaeriaceae</taxon>
        <taxon>Immersiella</taxon>
    </lineage>
</organism>
<feature type="compositionally biased region" description="Polar residues" evidence="5">
    <location>
        <begin position="113"/>
        <end position="165"/>
    </location>
</feature>
<dbReference type="EMBL" id="JAULSU010000004">
    <property type="protein sequence ID" value="KAK0619230.1"/>
    <property type="molecule type" value="Genomic_DNA"/>
</dbReference>
<feature type="region of interest" description="Disordered" evidence="5">
    <location>
        <begin position="37"/>
        <end position="187"/>
    </location>
</feature>
<evidence type="ECO:0000256" key="1">
    <source>
        <dbReference type="ARBA" id="ARBA00006357"/>
    </source>
</evidence>
<dbReference type="SUPFAM" id="SSF53098">
    <property type="entry name" value="Ribonuclease H-like"/>
    <property type="match status" value="1"/>
</dbReference>
<evidence type="ECO:0000259" key="6">
    <source>
        <dbReference type="SMART" id="SM00479"/>
    </source>
</evidence>
<evidence type="ECO:0000313" key="7">
    <source>
        <dbReference type="EMBL" id="KAK0619230.1"/>
    </source>
</evidence>
<comment type="caution">
    <text evidence="7">The sequence shown here is derived from an EMBL/GenBank/DDBJ whole genome shotgun (WGS) entry which is preliminary data.</text>
</comment>
<dbReference type="AlphaFoldDB" id="A0AA39WPZ8"/>
<proteinExistence type="inferred from homology"/>